<dbReference type="PROSITE" id="PS50850">
    <property type="entry name" value="MFS"/>
    <property type="match status" value="1"/>
</dbReference>
<dbReference type="InterPro" id="IPR036259">
    <property type="entry name" value="MFS_trans_sf"/>
</dbReference>
<organism evidence="6 7">
    <name type="scientific">Bosea minatitlanensis</name>
    <dbReference type="NCBI Taxonomy" id="128782"/>
    <lineage>
        <taxon>Bacteria</taxon>
        <taxon>Pseudomonadati</taxon>
        <taxon>Pseudomonadota</taxon>
        <taxon>Alphaproteobacteria</taxon>
        <taxon>Hyphomicrobiales</taxon>
        <taxon>Boseaceae</taxon>
        <taxon>Bosea</taxon>
    </lineage>
</organism>
<comment type="caution">
    <text evidence="6">The sequence shown here is derived from an EMBL/GenBank/DDBJ whole genome shotgun (WGS) entry which is preliminary data.</text>
</comment>
<protein>
    <submittedName>
        <fullName evidence="6">OFA family MFS transporter</fullName>
    </submittedName>
</protein>
<dbReference type="PANTHER" id="PTHR11360:SF317">
    <property type="entry name" value="MAJOR FACILITATOR SUPERFAMILY (MFS) PROFILE DOMAIN-CONTAINING PROTEIN-RELATED"/>
    <property type="match status" value="1"/>
</dbReference>
<feature type="transmembrane region" description="Helical" evidence="4">
    <location>
        <begin position="31"/>
        <end position="55"/>
    </location>
</feature>
<feature type="transmembrane region" description="Helical" evidence="4">
    <location>
        <begin position="147"/>
        <end position="167"/>
    </location>
</feature>
<dbReference type="Pfam" id="PF07690">
    <property type="entry name" value="MFS_1"/>
    <property type="match status" value="1"/>
</dbReference>
<evidence type="ECO:0000313" key="7">
    <source>
        <dbReference type="Proteomes" id="UP001595976"/>
    </source>
</evidence>
<feature type="transmembrane region" description="Helical" evidence="4">
    <location>
        <begin position="219"/>
        <end position="237"/>
    </location>
</feature>
<dbReference type="InterPro" id="IPR011701">
    <property type="entry name" value="MFS"/>
</dbReference>
<feature type="transmembrane region" description="Helical" evidence="4">
    <location>
        <begin position="525"/>
        <end position="543"/>
    </location>
</feature>
<dbReference type="Gene3D" id="1.20.1250.20">
    <property type="entry name" value="MFS general substrate transporter like domains"/>
    <property type="match status" value="2"/>
</dbReference>
<dbReference type="RefSeq" id="WP_158443774.1">
    <property type="nucleotide sequence ID" value="NZ_JAOAOS010000007.1"/>
</dbReference>
<feature type="transmembrane region" description="Helical" evidence="4">
    <location>
        <begin position="179"/>
        <end position="199"/>
    </location>
</feature>
<feature type="transmembrane region" description="Helical" evidence="4">
    <location>
        <begin position="422"/>
        <end position="444"/>
    </location>
</feature>
<dbReference type="EMBL" id="JBHSLI010000006">
    <property type="protein sequence ID" value="MFC5294601.1"/>
    <property type="molecule type" value="Genomic_DNA"/>
</dbReference>
<dbReference type="InterPro" id="IPR020846">
    <property type="entry name" value="MFS_dom"/>
</dbReference>
<feature type="transmembrane region" description="Helical" evidence="4">
    <location>
        <begin position="123"/>
        <end position="141"/>
    </location>
</feature>
<evidence type="ECO:0000256" key="2">
    <source>
        <dbReference type="ARBA" id="ARBA00022989"/>
    </source>
</evidence>
<dbReference type="SUPFAM" id="SSF103473">
    <property type="entry name" value="MFS general substrate transporter"/>
    <property type="match status" value="1"/>
</dbReference>
<feature type="transmembrane region" description="Helical" evidence="4">
    <location>
        <begin position="361"/>
        <end position="380"/>
    </location>
</feature>
<keyword evidence="1 4" id="KW-0812">Transmembrane</keyword>
<feature type="transmembrane region" description="Helical" evidence="4">
    <location>
        <begin position="275"/>
        <end position="297"/>
    </location>
</feature>
<reference evidence="7" key="1">
    <citation type="journal article" date="2019" name="Int. J. Syst. Evol. Microbiol.">
        <title>The Global Catalogue of Microorganisms (GCM) 10K type strain sequencing project: providing services to taxonomists for standard genome sequencing and annotation.</title>
        <authorList>
            <consortium name="The Broad Institute Genomics Platform"/>
            <consortium name="The Broad Institute Genome Sequencing Center for Infectious Disease"/>
            <person name="Wu L."/>
            <person name="Ma J."/>
        </authorList>
    </citation>
    <scope>NUCLEOTIDE SEQUENCE [LARGE SCALE GENOMIC DNA]</scope>
    <source>
        <strain evidence="7">CGMCC 1.15643</strain>
    </source>
</reference>
<dbReference type="CDD" id="cd17353">
    <property type="entry name" value="MFS_OFA_like"/>
    <property type="match status" value="1"/>
</dbReference>
<feature type="transmembrane region" description="Helical" evidence="4">
    <location>
        <begin position="303"/>
        <end position="321"/>
    </location>
</feature>
<keyword evidence="7" id="KW-1185">Reference proteome</keyword>
<feature type="transmembrane region" description="Helical" evidence="4">
    <location>
        <begin position="456"/>
        <end position="480"/>
    </location>
</feature>
<proteinExistence type="predicted"/>
<keyword evidence="2 4" id="KW-1133">Transmembrane helix</keyword>
<evidence type="ECO:0000256" key="1">
    <source>
        <dbReference type="ARBA" id="ARBA00022692"/>
    </source>
</evidence>
<gene>
    <name evidence="6" type="ORF">ACFPK2_16550</name>
</gene>
<evidence type="ECO:0000256" key="4">
    <source>
        <dbReference type="SAM" id="Phobius"/>
    </source>
</evidence>
<feature type="transmembrane region" description="Helical" evidence="4">
    <location>
        <begin position="92"/>
        <end position="111"/>
    </location>
</feature>
<feature type="transmembrane region" description="Helical" evidence="4">
    <location>
        <begin position="387"/>
        <end position="410"/>
    </location>
</feature>
<dbReference type="InterPro" id="IPR050327">
    <property type="entry name" value="Proton-linked_MCT"/>
</dbReference>
<evidence type="ECO:0000256" key="3">
    <source>
        <dbReference type="ARBA" id="ARBA00023136"/>
    </source>
</evidence>
<name>A0ABW0F7Q4_9HYPH</name>
<evidence type="ECO:0000259" key="5">
    <source>
        <dbReference type="PROSITE" id="PS50850"/>
    </source>
</evidence>
<dbReference type="PANTHER" id="PTHR11360">
    <property type="entry name" value="MONOCARBOXYLATE TRANSPORTER"/>
    <property type="match status" value="1"/>
</dbReference>
<feature type="domain" description="Major facilitator superfamily (MFS) profile" evidence="5">
    <location>
        <begin position="42"/>
        <end position="485"/>
    </location>
</feature>
<sequence length="551" mass="57965">MSVAQDIAQAGGGVGLLDRERIIAKAGFNRWLVPPAALCIHLCIGMAYGFSVFWLPLSRAIGVTAPKTCPELTLASALFTTTCDWRVSDLGWMYTLFFVLLGASAAIWGGWLEKAGPRKAGVASALCWCGGMVISALGIYWHQLWMMWLGSGVIGGIGLGLGYISPVSTLIKWFPDRRGMATGMAIMGFGGGAMIGSPLADMLMNSFKTPTSVGVLQTFLVMAAIYFAFMMAGAFGYRVPPAGWRPDGWAPPSSANAMITSGHVHLRDAHKTPQFWLIWAVLCLNVSAGIGVLGIASPMLQEIFGGALIGQAGVAFSALDAGQKTSVAAIAAGFVGLLSLFNIAGRFFWASLSDKIGRKNTYYTFFILGIALYATAPWAAGIQSKVLFVSAFCIILSMYGGGFATVPAYLADVFGTQFVGAIHGRLLTAWSTAGIIGPVVVNYIREAQVSAGVTGASLYSGTMYILAGMLALGLVANALVRPLGPQWFMKEEEVAKLQAASRAAAAREATGSFGIGKGGFDGTAALAWAVVGIPLAWGIWITLSKSLTLFH</sequence>
<feature type="transmembrane region" description="Helical" evidence="4">
    <location>
        <begin position="328"/>
        <end position="349"/>
    </location>
</feature>
<accession>A0ABW0F7Q4</accession>
<dbReference type="Proteomes" id="UP001595976">
    <property type="component" value="Unassembled WGS sequence"/>
</dbReference>
<evidence type="ECO:0000313" key="6">
    <source>
        <dbReference type="EMBL" id="MFC5294601.1"/>
    </source>
</evidence>
<keyword evidence="3 4" id="KW-0472">Membrane</keyword>